<sequence>MLRPSLIFFRIVRSSALALSLALVATGCALHGARPLAEAEPQATAPPVPPYYLRAHLDDPFEQIDRAIRRVGTAVRPTAAEEAEAVDLWQRVVDRFEFAECPADSRAEQWAFWFGERHDYLARVMDRAHPWLHDIASELERRDLPGELALLPIVESAYDPFAYSHGQAAGAWQFVAPTAREYGLEINEFYDGRRDVYAATRAALTYLATLNQRFDGDWNLALAAYNGGQGRVRRAIRRNRNRGRSIEWADLPLPRETLAYVPKLHGLGCLFREPQRYGWERPIWPDRPQVARIELPGPIDVVNLAVEAELDLTEIVALNAGLSRHLTSPTGPHHLIVPQDAAERVHTALPRLNAAELISWQEVEVQRGDTLSELAQRHSTSIRALREANDLDGDFLRAGQRLRLPQAGRQPADSPHAALYQELASLQERLLPTRRFRHVVRPGESLWVIARRYSVGVDEIRRWNGLGSSSLIRPGQRLMIEMDGPASPSRTRSYTVRSGDSLWTIARRHRVSLADLMRWNGLDESSVLRPGQTLTINRGS</sequence>
<dbReference type="Pfam" id="PF01476">
    <property type="entry name" value="LysM"/>
    <property type="match status" value="3"/>
</dbReference>
<dbReference type="PANTHER" id="PTHR33734:SF22">
    <property type="entry name" value="MEMBRANE-BOUND LYTIC MUREIN TRANSGLYCOSYLASE D"/>
    <property type="match status" value="1"/>
</dbReference>
<name>A0A0K0XWI3_9GAMM</name>
<dbReference type="GO" id="GO:0008932">
    <property type="term" value="F:lytic endotransglycosylase activity"/>
    <property type="evidence" value="ECO:0007669"/>
    <property type="project" value="TreeGrafter"/>
</dbReference>
<dbReference type="Proteomes" id="UP000066624">
    <property type="component" value="Chromosome"/>
</dbReference>
<keyword evidence="2" id="KW-1185">Reference proteome</keyword>
<dbReference type="EMBL" id="CP012154">
    <property type="protein sequence ID" value="AKS42030.1"/>
    <property type="molecule type" value="Genomic_DNA"/>
</dbReference>
<dbReference type="Gene3D" id="3.10.350.10">
    <property type="entry name" value="LysM domain"/>
    <property type="match status" value="3"/>
</dbReference>
<dbReference type="PATRIC" id="fig|1579979.3.peg.1701"/>
<gene>
    <name evidence="1" type="ORF">WM2015_1660</name>
</gene>
<proteinExistence type="predicted"/>
<dbReference type="SUPFAM" id="SSF54106">
    <property type="entry name" value="LysM domain"/>
    <property type="match status" value="3"/>
</dbReference>
<dbReference type="STRING" id="1579979.WM2015_1660"/>
<dbReference type="PROSITE" id="PS51257">
    <property type="entry name" value="PROKAR_LIPOPROTEIN"/>
    <property type="match status" value="1"/>
</dbReference>
<dbReference type="RefSeq" id="WP_049725623.1">
    <property type="nucleotide sequence ID" value="NZ_CP012154.1"/>
</dbReference>
<dbReference type="CDD" id="cd16894">
    <property type="entry name" value="MltD-like"/>
    <property type="match status" value="1"/>
</dbReference>
<reference evidence="1 2" key="1">
    <citation type="submission" date="2015-07" db="EMBL/GenBank/DDBJ databases">
        <authorList>
            <person name="Noorani M."/>
        </authorList>
    </citation>
    <scope>NUCLEOTIDE SEQUENCE [LARGE SCALE GENOMIC DNA]</scope>
    <source>
        <strain evidence="1 2">KCTC 42284</strain>
    </source>
</reference>
<dbReference type="InterPro" id="IPR023346">
    <property type="entry name" value="Lysozyme-like_dom_sf"/>
</dbReference>
<evidence type="ECO:0000313" key="1">
    <source>
        <dbReference type="EMBL" id="AKS42030.1"/>
    </source>
</evidence>
<dbReference type="AlphaFoldDB" id="A0A0K0XWI3"/>
<dbReference type="OrthoDB" id="9815002at2"/>
<dbReference type="InterPro" id="IPR036779">
    <property type="entry name" value="LysM_dom_sf"/>
</dbReference>
<dbReference type="Gene3D" id="1.10.530.10">
    <property type="match status" value="1"/>
</dbReference>
<organism evidence="1 2">
    <name type="scientific">Wenzhouxiangella marina</name>
    <dbReference type="NCBI Taxonomy" id="1579979"/>
    <lineage>
        <taxon>Bacteria</taxon>
        <taxon>Pseudomonadati</taxon>
        <taxon>Pseudomonadota</taxon>
        <taxon>Gammaproteobacteria</taxon>
        <taxon>Chromatiales</taxon>
        <taxon>Wenzhouxiangellaceae</taxon>
        <taxon>Wenzhouxiangella</taxon>
    </lineage>
</organism>
<dbReference type="InterPro" id="IPR008258">
    <property type="entry name" value="Transglycosylase_SLT_dom_1"/>
</dbReference>
<dbReference type="PROSITE" id="PS51782">
    <property type="entry name" value="LYSM"/>
    <property type="match status" value="3"/>
</dbReference>
<dbReference type="PANTHER" id="PTHR33734">
    <property type="entry name" value="LYSM DOMAIN-CONTAINING GPI-ANCHORED PROTEIN 2"/>
    <property type="match status" value="1"/>
</dbReference>
<accession>A0A0K0XWI3</accession>
<dbReference type="CDD" id="cd00118">
    <property type="entry name" value="LysM"/>
    <property type="match status" value="3"/>
</dbReference>
<dbReference type="KEGG" id="wma:WM2015_1660"/>
<dbReference type="Pfam" id="PF01464">
    <property type="entry name" value="SLT"/>
    <property type="match status" value="1"/>
</dbReference>
<evidence type="ECO:0000313" key="2">
    <source>
        <dbReference type="Proteomes" id="UP000066624"/>
    </source>
</evidence>
<dbReference type="InterPro" id="IPR018392">
    <property type="entry name" value="LysM"/>
</dbReference>
<protein>
    <submittedName>
        <fullName evidence="1">Putative membrane-bound lytic murein transglycosylase</fullName>
    </submittedName>
</protein>
<dbReference type="SUPFAM" id="SSF53955">
    <property type="entry name" value="Lysozyme-like"/>
    <property type="match status" value="1"/>
</dbReference>
<dbReference type="SMART" id="SM00257">
    <property type="entry name" value="LysM"/>
    <property type="match status" value="3"/>
</dbReference>